<gene>
    <name evidence="2" type="ORF">PPACK8108_LOCUS7118</name>
</gene>
<evidence type="ECO:0000313" key="2">
    <source>
        <dbReference type="EMBL" id="CAH7672310.1"/>
    </source>
</evidence>
<keyword evidence="3" id="KW-1185">Reference proteome</keyword>
<organism evidence="2 3">
    <name type="scientific">Phakopsora pachyrhizi</name>
    <name type="common">Asian soybean rust disease fungus</name>
    <dbReference type="NCBI Taxonomy" id="170000"/>
    <lineage>
        <taxon>Eukaryota</taxon>
        <taxon>Fungi</taxon>
        <taxon>Dikarya</taxon>
        <taxon>Basidiomycota</taxon>
        <taxon>Pucciniomycotina</taxon>
        <taxon>Pucciniomycetes</taxon>
        <taxon>Pucciniales</taxon>
        <taxon>Phakopsoraceae</taxon>
        <taxon>Phakopsora</taxon>
    </lineage>
</organism>
<sequence>MKRSHSAKSHEGCKSCKPEANSPYFLDTELPPYESGSSVSYLQLPLSAAGSGKFSYNSGYNTDTEKSYEGENCSGPSSYPSKKFITTPTPIPVPTTPTFYRSTSSSNSLGSTPSVSASRTDASGLSSPLQKAIQRLADLAGIVGDSSSSENFQLIPFMKL</sequence>
<feature type="compositionally biased region" description="Basic and acidic residues" evidence="1">
    <location>
        <begin position="8"/>
        <end position="17"/>
    </location>
</feature>
<reference evidence="2" key="1">
    <citation type="submission" date="2022-06" db="EMBL/GenBank/DDBJ databases">
        <authorList>
            <consortium name="SYNGENTA / RWTH Aachen University"/>
        </authorList>
    </citation>
    <scope>NUCLEOTIDE SEQUENCE</scope>
</reference>
<feature type="compositionally biased region" description="Low complexity" evidence="1">
    <location>
        <begin position="96"/>
        <end position="116"/>
    </location>
</feature>
<proteinExistence type="predicted"/>
<dbReference type="Proteomes" id="UP001153365">
    <property type="component" value="Unassembled WGS sequence"/>
</dbReference>
<evidence type="ECO:0000313" key="3">
    <source>
        <dbReference type="Proteomes" id="UP001153365"/>
    </source>
</evidence>
<comment type="caution">
    <text evidence="2">The sequence shown here is derived from an EMBL/GenBank/DDBJ whole genome shotgun (WGS) entry which is preliminary data.</text>
</comment>
<feature type="region of interest" description="Disordered" evidence="1">
    <location>
        <begin position="1"/>
        <end position="29"/>
    </location>
</feature>
<name>A0AAV0AS86_PHAPC</name>
<dbReference type="AlphaFoldDB" id="A0AAV0AS86"/>
<dbReference type="EMBL" id="CALTRL010001382">
    <property type="protein sequence ID" value="CAH7672310.1"/>
    <property type="molecule type" value="Genomic_DNA"/>
</dbReference>
<evidence type="ECO:0000256" key="1">
    <source>
        <dbReference type="SAM" id="MobiDB-lite"/>
    </source>
</evidence>
<feature type="region of interest" description="Disordered" evidence="1">
    <location>
        <begin position="59"/>
        <end position="123"/>
    </location>
</feature>
<accession>A0AAV0AS86</accession>
<protein>
    <submittedName>
        <fullName evidence="2">Expressed protein</fullName>
    </submittedName>
</protein>